<accession>A0A5D6V2J0</accession>
<comment type="caution">
    <text evidence="1">The sequence shown here is derived from an EMBL/GenBank/DDBJ whole genome shotgun (WGS) entry which is preliminary data.</text>
</comment>
<evidence type="ECO:0000313" key="1">
    <source>
        <dbReference type="EMBL" id="TYZ10013.1"/>
    </source>
</evidence>
<name>A0A5D6V2J0_9BACT</name>
<gene>
    <name evidence="1" type="ORF">FY528_09095</name>
</gene>
<proteinExistence type="predicted"/>
<organism evidence="1 2">
    <name type="scientific">Hymenobacter lutimineralis</name>
    <dbReference type="NCBI Taxonomy" id="2606448"/>
    <lineage>
        <taxon>Bacteria</taxon>
        <taxon>Pseudomonadati</taxon>
        <taxon>Bacteroidota</taxon>
        <taxon>Cytophagia</taxon>
        <taxon>Cytophagales</taxon>
        <taxon>Hymenobacteraceae</taxon>
        <taxon>Hymenobacter</taxon>
    </lineage>
</organism>
<keyword evidence="2" id="KW-1185">Reference proteome</keyword>
<reference evidence="1 2" key="1">
    <citation type="submission" date="2019-08" db="EMBL/GenBank/DDBJ databases">
        <authorList>
            <person name="Seo M.-J."/>
        </authorList>
    </citation>
    <scope>NUCLEOTIDE SEQUENCE [LARGE SCALE GENOMIC DNA]</scope>
    <source>
        <strain evidence="1 2">KIGAM108</strain>
    </source>
</reference>
<dbReference type="EMBL" id="VTHL01000008">
    <property type="protein sequence ID" value="TYZ10013.1"/>
    <property type="molecule type" value="Genomic_DNA"/>
</dbReference>
<dbReference type="Proteomes" id="UP000322791">
    <property type="component" value="Unassembled WGS sequence"/>
</dbReference>
<evidence type="ECO:0000313" key="2">
    <source>
        <dbReference type="Proteomes" id="UP000322791"/>
    </source>
</evidence>
<dbReference type="AlphaFoldDB" id="A0A5D6V2J0"/>
<sequence>MPISELPITVAECKSLLLERFRSGGYGLYGLSSSDKEGYRVLCYYHGAFLFVAVGDDGTSVLHRPTDEIVLNYIWAREGVRMDLEWEDGQPRWRYALTPEEQLESWQKVLTRLTPVTDSTRRFVASTLAGLAAIANRPG</sequence>
<dbReference type="RefSeq" id="WP_149070688.1">
    <property type="nucleotide sequence ID" value="NZ_VTHL01000008.1"/>
</dbReference>
<protein>
    <submittedName>
        <fullName evidence="1">Uncharacterized protein</fullName>
    </submittedName>
</protein>